<protein>
    <submittedName>
        <fullName evidence="8">Uncharacterized protein</fullName>
    </submittedName>
</protein>
<dbReference type="Pfam" id="PF13534">
    <property type="entry name" value="Fer4_17"/>
    <property type="match status" value="1"/>
</dbReference>
<keyword evidence="4" id="KW-0408">Iron</keyword>
<feature type="domain" description="Cysteine-rich" evidence="6">
    <location>
        <begin position="421"/>
        <end position="498"/>
    </location>
</feature>
<keyword evidence="3" id="KW-0560">Oxidoreductase</keyword>
<dbReference type="NCBIfam" id="NF045663">
    <property type="entry name" value="diclust_near_Sec"/>
    <property type="match status" value="1"/>
</dbReference>
<evidence type="ECO:0000256" key="3">
    <source>
        <dbReference type="ARBA" id="ARBA00023002"/>
    </source>
</evidence>
<dbReference type="SUPFAM" id="SSF51905">
    <property type="entry name" value="FAD/NAD(P)-binding domain"/>
    <property type="match status" value="1"/>
</dbReference>
<evidence type="ECO:0000259" key="7">
    <source>
        <dbReference type="Pfam" id="PF14691"/>
    </source>
</evidence>
<evidence type="ECO:0000259" key="6">
    <source>
        <dbReference type="Pfam" id="PF02754"/>
    </source>
</evidence>
<dbReference type="InterPro" id="IPR009051">
    <property type="entry name" value="Helical_ferredxn"/>
</dbReference>
<organism evidence="8 9">
    <name type="scientific">Desulfofustis limnaeus</name>
    <dbReference type="NCBI Taxonomy" id="2740163"/>
    <lineage>
        <taxon>Bacteria</taxon>
        <taxon>Pseudomonadati</taxon>
        <taxon>Thermodesulfobacteriota</taxon>
        <taxon>Desulfobulbia</taxon>
        <taxon>Desulfobulbales</taxon>
        <taxon>Desulfocapsaceae</taxon>
        <taxon>Desulfofustis</taxon>
    </lineage>
</organism>
<dbReference type="InterPro" id="IPR028261">
    <property type="entry name" value="DPD_II"/>
</dbReference>
<dbReference type="PANTHER" id="PTHR43255:SF1">
    <property type="entry name" value="IRON-SULFUR-BINDING OXIDOREDUCTASE FADF-RELATED"/>
    <property type="match status" value="1"/>
</dbReference>
<keyword evidence="5" id="KW-0411">Iron-sulfur</keyword>
<dbReference type="Proteomes" id="UP000830055">
    <property type="component" value="Chromosome"/>
</dbReference>
<dbReference type="InterPro" id="IPR036188">
    <property type="entry name" value="FAD/NAD-bd_sf"/>
</dbReference>
<dbReference type="Pfam" id="PF02754">
    <property type="entry name" value="CCG"/>
    <property type="match status" value="1"/>
</dbReference>
<dbReference type="PANTHER" id="PTHR43255">
    <property type="entry name" value="IRON-SULFUR-BINDING OXIDOREDUCTASE FADF-RELATED-RELATED"/>
    <property type="match status" value="1"/>
</dbReference>
<keyword evidence="1" id="KW-0004">4Fe-4S</keyword>
<evidence type="ECO:0000256" key="1">
    <source>
        <dbReference type="ARBA" id="ARBA00022485"/>
    </source>
</evidence>
<sequence length="761" mass="83417">MEQSELRAWESRCIQEEPPGCRAGCPIGVDARAFVLAMGRDDLRGARAILDKTMPLAGVTARLCEAPCERFCKRQTIGGPLAIGRLERFCAGATEAVGKILRLPARTKRVSVVGGAPSGLTVAFDLAKKGYPVTVLHGPDGPGGWLRHLPETVLPGAVLAGEVERLRTLGVLFQESADPTAWVTGDIPGDAWYVGGDDPLAAPLARRLGDVDPRTRAFACVGWFGGGLTPLSAPYRFITACAEGREAAVSVDRYLQGASLTASRVEPRHGHTALFTNIDGIAPVERLEPAAGAGYDRSEALREARRCLDCQCLECVRHCVYLQEFKGYPKTYARQVYNNSAIVKGTHLANRLINSCSLCGQCTILCPHDFSMAELCHQARQVMVREGRMPPSAHWFALEEMASVRDASLACHAVGTTRSRYLFFPGCQLVGIRPEQSLALYDLLREMETETGLWFDCCGAPARWSGRAAEAGDQGNRLLRVWEEMGRPQVVTACSSCLQLFREHLAQIPVDSVWNLLAGRCWPPDRSHALSATPLALSDPCTSRHDTVTRGSVRSLLQGIDQVLAPLAMSGALTECCGFGGLMENANPALARRVCEERVAQSPAPFLTYCAMCRDQLARTGKPTYHLLDLLMPKTARDPAETPASPSQRRVNRRQFVDRIRAARGDGPAEEAEPWHRVRLLLFDGASALLEQRRILEDDLRQVLWQAVQQRNGFMHGSDGRQLASATIGPVTFWVEYFVEEGACRVLRAWSHRMRIAGRKG</sequence>
<dbReference type="InterPro" id="IPR051460">
    <property type="entry name" value="HdrC_iron-sulfur_subunit"/>
</dbReference>
<reference evidence="8 9" key="1">
    <citation type="submission" date="2022-01" db="EMBL/GenBank/DDBJ databases">
        <title>Desulfofustis limnae sp. nov., a novel mesophilic sulfate-reducing bacterium isolated from marsh soil.</title>
        <authorList>
            <person name="Watanabe M."/>
            <person name="Takahashi A."/>
            <person name="Kojima H."/>
            <person name="Fukui M."/>
        </authorList>
    </citation>
    <scope>NUCLEOTIDE SEQUENCE [LARGE SCALE GENOMIC DNA]</scope>
    <source>
        <strain evidence="8 9">PPLL</strain>
    </source>
</reference>
<evidence type="ECO:0000313" key="8">
    <source>
        <dbReference type="EMBL" id="BDD86268.1"/>
    </source>
</evidence>
<evidence type="ECO:0000256" key="2">
    <source>
        <dbReference type="ARBA" id="ARBA00022723"/>
    </source>
</evidence>
<dbReference type="Pfam" id="PF14691">
    <property type="entry name" value="Fer4_20"/>
    <property type="match status" value="1"/>
</dbReference>
<keyword evidence="2" id="KW-0479">Metal-binding</keyword>
<gene>
    <name evidence="8" type="ORF">DPPLL_06330</name>
</gene>
<dbReference type="InterPro" id="IPR004017">
    <property type="entry name" value="Cys_rich_dom"/>
</dbReference>
<keyword evidence="9" id="KW-1185">Reference proteome</keyword>
<name>A0ABN6M049_9BACT</name>
<proteinExistence type="predicted"/>
<dbReference type="SUPFAM" id="SSF46548">
    <property type="entry name" value="alpha-helical ferredoxin"/>
    <property type="match status" value="1"/>
</dbReference>
<dbReference type="Gene3D" id="3.50.50.60">
    <property type="entry name" value="FAD/NAD(P)-binding domain"/>
    <property type="match status" value="1"/>
</dbReference>
<evidence type="ECO:0000256" key="5">
    <source>
        <dbReference type="ARBA" id="ARBA00023014"/>
    </source>
</evidence>
<evidence type="ECO:0000256" key="4">
    <source>
        <dbReference type="ARBA" id="ARBA00023004"/>
    </source>
</evidence>
<dbReference type="RefSeq" id="WP_284153360.1">
    <property type="nucleotide sequence ID" value="NZ_AP025516.1"/>
</dbReference>
<dbReference type="EMBL" id="AP025516">
    <property type="protein sequence ID" value="BDD86268.1"/>
    <property type="molecule type" value="Genomic_DNA"/>
</dbReference>
<feature type="domain" description="Dihydroprymidine dehydrogenase" evidence="7">
    <location>
        <begin position="10"/>
        <end position="94"/>
    </location>
</feature>
<dbReference type="Gene3D" id="1.10.1060.10">
    <property type="entry name" value="Alpha-helical ferredoxin"/>
    <property type="match status" value="2"/>
</dbReference>
<evidence type="ECO:0000313" key="9">
    <source>
        <dbReference type="Proteomes" id="UP000830055"/>
    </source>
</evidence>
<accession>A0ABN6M049</accession>